<evidence type="ECO:0000256" key="1">
    <source>
        <dbReference type="SAM" id="MobiDB-lite"/>
    </source>
</evidence>
<organism evidence="2 3">
    <name type="scientific">Diplodia intermedia</name>
    <dbReference type="NCBI Taxonomy" id="856260"/>
    <lineage>
        <taxon>Eukaryota</taxon>
        <taxon>Fungi</taxon>
        <taxon>Dikarya</taxon>
        <taxon>Ascomycota</taxon>
        <taxon>Pezizomycotina</taxon>
        <taxon>Dothideomycetes</taxon>
        <taxon>Dothideomycetes incertae sedis</taxon>
        <taxon>Botryosphaeriales</taxon>
        <taxon>Botryosphaeriaceae</taxon>
        <taxon>Diplodia</taxon>
    </lineage>
</organism>
<feature type="region of interest" description="Disordered" evidence="1">
    <location>
        <begin position="1"/>
        <end position="188"/>
    </location>
</feature>
<feature type="compositionally biased region" description="Basic residues" evidence="1">
    <location>
        <begin position="554"/>
        <end position="569"/>
    </location>
</feature>
<evidence type="ECO:0000313" key="2">
    <source>
        <dbReference type="EMBL" id="KAL1634425.1"/>
    </source>
</evidence>
<accession>A0ABR3T4H0</accession>
<feature type="region of interest" description="Disordered" evidence="1">
    <location>
        <begin position="809"/>
        <end position="1142"/>
    </location>
</feature>
<feature type="region of interest" description="Disordered" evidence="1">
    <location>
        <begin position="237"/>
        <end position="509"/>
    </location>
</feature>
<gene>
    <name evidence="2" type="ORF">SLS58_010713</name>
</gene>
<feature type="compositionally biased region" description="Low complexity" evidence="1">
    <location>
        <begin position="374"/>
        <end position="400"/>
    </location>
</feature>
<feature type="compositionally biased region" description="Low complexity" evidence="1">
    <location>
        <begin position="1117"/>
        <end position="1132"/>
    </location>
</feature>
<proteinExistence type="predicted"/>
<feature type="compositionally biased region" description="Polar residues" evidence="1">
    <location>
        <begin position="900"/>
        <end position="920"/>
    </location>
</feature>
<feature type="compositionally biased region" description="Low complexity" evidence="1">
    <location>
        <begin position="408"/>
        <end position="424"/>
    </location>
</feature>
<sequence length="1545" mass="162724">MAPPSPTSQPDTDVEMTDVTQAVEAPSQIPSVPAAKKAAGRKRARSDVDADAETPNPKRAQVQKGKSPESVANGETPARAARKSRGAASTPRSSRARKTAPRISESVAVRRETPAASPSPPPAPIAGQKRGRSDDDADVDVPETPKPKRQRAAAKVDTPALAPTTSAPAPKARTPASPSSKPRSRKAPILSAWAMGFLARKEPLTTQASAALPPTTARNSSRAAGNAFNLAEAIAAASQAEATAAPPAETTTAPTPTPAHNISAATKEPVDTQDSETVTKDEESAAPIPAPTPAHNARAATQEPIDTQDSQPAPPAETSAIPPVTPARNTRAARKASTTKDAAPVPSTPARNTRAARKASTPAEASSAIPPDTPARNTRAATRAASRGTTPAEPTAAAAAAPPPPTPARNTRAAARAASKASTAEPEEAVGKKVTAAPTPRKRGPAAKRGSAKSAPKKTAATEEPAAVAGPSEESKEPAVESADAGPDTDCFTTVPVSDERTAAKRAQKDAVIAMAPVASGRSKKAAAVAPVTVAFPSEPEEAVDAEPTAAPIPKKRASGKRASSKRVQKKDTAEEPVTAGPSTELEEAVDSAVQSADAQPVPATTPAPAPVTAGPTSTEPEAAVNSAIIQSATTQPIPATTKAPAPATAGPSKKTVATAARIAKRTPVPVAPKLTEEERKRKIAAFKAERVANRKRYDEEQAAKKAAAAAAAAAASAEPSPSPEPSTTTPAPRRRGAAAKTSRLSTIPEVDTPKSAAGEKKDVDDAASATPAPAQKSKKKNAAAGAGDSEGFLAAIADFQAQNEDVDVSTDDLYAPSAPSTKKSSNRAAPMSRSATAYLPKKKAKGKASEDAEEASSSPKNQPATTAKRARSASAACSDSEDGAGPSSRPNKRAKKNDNQLAQVTNTAAAVGPSSSTITPVDDESSSLAALLQQGPRVPIGKGKARATMARKQPVKRKRTARSASKEAAVHHPSKQGASAATAIDVDADVDMVEARDFASPEETPARPQTGGKTVARPTTGGKSVWPTAGGRMTTLSGGTVAGLGAAAGKMVPQQSSRLGPVSDEDEESDGQSGEFSSSDGDDDVHDRDTITIDSDSDSEASSDEEEEEEEESDAASEASEPATTEPSAAENNDAAYPRGSSYPSTCLRRNTFFNPLQAKIPSAAVLNLHHFRASAVTQPPTAVGYVPVRLRLLLRSSMRAQRLYHDHGLAALADARFDMPAWATREAVVGYDMYLNTRGRHVWVHDDVDEDDEGKTSSTSWWTAQRLLDVYAVAVYMQDVDCCDTIASAIVRTVRRQGCDKKGGPHAEFEMEVDTFLGQLDDVAALLDHIEDDDDEKRAASEDWIAVALATARPIRNLLLDLYSAPGHAEETLKVLKEKQDVEELDDFFGELVGLCKKRVAGTMKKTPMFMAQEMRWCEHYHLHPHFFNLDEADLLFPKSEGEKYVDRNCAALIAMHKATGCGEEEQMPEQRDEKEVLAEDRDLYRRWQKWNSESLDKKDKEQFDTFEQYRARLKKREAYMKHVEQEGKVWTDQDRIDFLDVF</sequence>
<feature type="compositionally biased region" description="Basic and acidic residues" evidence="1">
    <location>
        <begin position="498"/>
        <end position="509"/>
    </location>
</feature>
<name>A0ABR3T4H0_9PEZI</name>
<feature type="compositionally biased region" description="Low complexity" evidence="1">
    <location>
        <begin position="856"/>
        <end position="877"/>
    </location>
</feature>
<evidence type="ECO:0000313" key="3">
    <source>
        <dbReference type="Proteomes" id="UP001521184"/>
    </source>
</evidence>
<reference evidence="2 3" key="1">
    <citation type="journal article" date="2023" name="Plant Dis.">
        <title>First Report of Diplodia intermedia Causing Canker and Dieback Diseases on Apple Trees in Canada.</title>
        <authorList>
            <person name="Ellouze W."/>
            <person name="Ilyukhin E."/>
            <person name="Sulman M."/>
            <person name="Ali S."/>
        </authorList>
    </citation>
    <scope>NUCLEOTIDE SEQUENCE [LARGE SCALE GENOMIC DNA]</scope>
    <source>
        <strain evidence="2 3">M45-28</strain>
    </source>
</reference>
<feature type="compositionally biased region" description="Low complexity" evidence="1">
    <location>
        <begin position="159"/>
        <end position="181"/>
    </location>
</feature>
<dbReference type="Proteomes" id="UP001521184">
    <property type="component" value="Unassembled WGS sequence"/>
</dbReference>
<protein>
    <submittedName>
        <fullName evidence="2">Uncharacterized protein</fullName>
    </submittedName>
</protein>
<feature type="compositionally biased region" description="Acidic residues" evidence="1">
    <location>
        <begin position="1096"/>
        <end position="1116"/>
    </location>
</feature>
<feature type="compositionally biased region" description="Low complexity" evidence="1">
    <location>
        <begin position="633"/>
        <end position="656"/>
    </location>
</feature>
<keyword evidence="3" id="KW-1185">Reference proteome</keyword>
<feature type="region of interest" description="Disordered" evidence="1">
    <location>
        <begin position="534"/>
        <end position="786"/>
    </location>
</feature>
<dbReference type="EMBL" id="JAKEKT020000133">
    <property type="protein sequence ID" value="KAL1634425.1"/>
    <property type="molecule type" value="Genomic_DNA"/>
</dbReference>
<feature type="compositionally biased region" description="Basic and acidic residues" evidence="1">
    <location>
        <begin position="688"/>
        <end position="704"/>
    </location>
</feature>
<feature type="compositionally biased region" description="Low complexity" evidence="1">
    <location>
        <begin position="237"/>
        <end position="254"/>
    </location>
</feature>
<comment type="caution">
    <text evidence="2">The sequence shown here is derived from an EMBL/GenBank/DDBJ whole genome shotgun (WGS) entry which is preliminary data.</text>
</comment>
<feature type="compositionally biased region" description="Low complexity" evidence="1">
    <location>
        <begin position="705"/>
        <end position="732"/>
    </location>
</feature>
<feature type="region of interest" description="Disordered" evidence="1">
    <location>
        <begin position="205"/>
        <end position="224"/>
    </location>
</feature>
<feature type="compositionally biased region" description="Polar residues" evidence="1">
    <location>
        <begin position="819"/>
        <end position="828"/>
    </location>
</feature>